<dbReference type="Proteomes" id="UP000701801">
    <property type="component" value="Unassembled WGS sequence"/>
</dbReference>
<gene>
    <name evidence="2" type="ORF">HYALB_00011515</name>
</gene>
<feature type="compositionally biased region" description="Polar residues" evidence="1">
    <location>
        <begin position="1"/>
        <end position="10"/>
    </location>
</feature>
<accession>A0A9N9LW13</accession>
<proteinExistence type="predicted"/>
<keyword evidence="3" id="KW-1185">Reference proteome</keyword>
<protein>
    <submittedName>
        <fullName evidence="2">Uncharacterized protein</fullName>
    </submittedName>
</protein>
<feature type="compositionally biased region" description="Basic and acidic residues" evidence="1">
    <location>
        <begin position="12"/>
        <end position="31"/>
    </location>
</feature>
<reference evidence="2" key="1">
    <citation type="submission" date="2021-07" db="EMBL/GenBank/DDBJ databases">
        <authorList>
            <person name="Durling M."/>
        </authorList>
    </citation>
    <scope>NUCLEOTIDE SEQUENCE</scope>
</reference>
<evidence type="ECO:0000256" key="1">
    <source>
        <dbReference type="SAM" id="MobiDB-lite"/>
    </source>
</evidence>
<comment type="caution">
    <text evidence="2">The sequence shown here is derived from an EMBL/GenBank/DDBJ whole genome shotgun (WGS) entry which is preliminary data.</text>
</comment>
<evidence type="ECO:0000313" key="2">
    <source>
        <dbReference type="EMBL" id="CAG8979631.1"/>
    </source>
</evidence>
<dbReference type="AlphaFoldDB" id="A0A9N9LW13"/>
<name>A0A9N9LW13_9HELO</name>
<organism evidence="2 3">
    <name type="scientific">Hymenoscyphus albidus</name>
    <dbReference type="NCBI Taxonomy" id="595503"/>
    <lineage>
        <taxon>Eukaryota</taxon>
        <taxon>Fungi</taxon>
        <taxon>Dikarya</taxon>
        <taxon>Ascomycota</taxon>
        <taxon>Pezizomycotina</taxon>
        <taxon>Leotiomycetes</taxon>
        <taxon>Helotiales</taxon>
        <taxon>Helotiaceae</taxon>
        <taxon>Hymenoscyphus</taxon>
    </lineage>
</organism>
<dbReference type="EMBL" id="CAJVRM010000327">
    <property type="protein sequence ID" value="CAG8979631.1"/>
    <property type="molecule type" value="Genomic_DNA"/>
</dbReference>
<feature type="region of interest" description="Disordered" evidence="1">
    <location>
        <begin position="1"/>
        <end position="31"/>
    </location>
</feature>
<sequence length="176" mass="19647">MEWIGNSTNGLRIEDSRRERAENPLAHSQDRNLRKYPAVLVTDQRTFNQKTSTAFDLRTHLHNHPFPLEAIPTSFDREIKLGLESSSPASGSRPPISIDSQQDLSYSLMSDPLSSSSGNSQAQTMSVTDFQAEANSLSLLNFDGVHDFRCTDENSGCSDLGFRDMAFFDSEELLVE</sequence>
<evidence type="ECO:0000313" key="3">
    <source>
        <dbReference type="Proteomes" id="UP000701801"/>
    </source>
</evidence>